<dbReference type="AlphaFoldDB" id="A0A8K0CXP6"/>
<dbReference type="EMBL" id="VTPC01005745">
    <property type="protein sequence ID" value="KAF2895625.1"/>
    <property type="molecule type" value="Genomic_DNA"/>
</dbReference>
<accession>A0A8K0CXP6</accession>
<comment type="caution">
    <text evidence="1">The sequence shown here is derived from an EMBL/GenBank/DDBJ whole genome shotgun (WGS) entry which is preliminary data.</text>
</comment>
<keyword evidence="2" id="KW-1185">Reference proteome</keyword>
<evidence type="ECO:0000313" key="2">
    <source>
        <dbReference type="Proteomes" id="UP000801492"/>
    </source>
</evidence>
<dbReference type="OrthoDB" id="2016582at2759"/>
<reference evidence="1" key="1">
    <citation type="submission" date="2019-08" db="EMBL/GenBank/DDBJ databases">
        <title>The genome of the North American firefly Photinus pyralis.</title>
        <authorList>
            <consortium name="Photinus pyralis genome working group"/>
            <person name="Fallon T.R."/>
            <person name="Sander Lower S.E."/>
            <person name="Weng J.-K."/>
        </authorList>
    </citation>
    <scope>NUCLEOTIDE SEQUENCE</scope>
    <source>
        <strain evidence="1">TRF0915ILg1</strain>
        <tissue evidence="1">Whole body</tissue>
    </source>
</reference>
<name>A0A8K0CXP6_IGNLU</name>
<sequence>MQEENIQLIEAIDAILQTKAEALDIMTKRLLLLSRHSAFSLLCASISIPRLIYFLSCSPTWRRMSLLEKYDIMLKSSLESILNISLSRDAWLQSFLPVKMGGLGIDTLLTWLPPDIFFNTTTIIAEAQKFWETSCHAEEILAGSVCCIQSVWEASVNQHTLFDLTISTNTAEDKARVLAATSGSWLNALPSPQLGTHMSGETFRTSVAIRLGADVSQPHRCPCDAAVSANGLPVN</sequence>
<evidence type="ECO:0000313" key="1">
    <source>
        <dbReference type="EMBL" id="KAF2895625.1"/>
    </source>
</evidence>
<organism evidence="1 2">
    <name type="scientific">Ignelater luminosus</name>
    <name type="common">Cucubano</name>
    <name type="synonym">Pyrophorus luminosus</name>
    <dbReference type="NCBI Taxonomy" id="2038154"/>
    <lineage>
        <taxon>Eukaryota</taxon>
        <taxon>Metazoa</taxon>
        <taxon>Ecdysozoa</taxon>
        <taxon>Arthropoda</taxon>
        <taxon>Hexapoda</taxon>
        <taxon>Insecta</taxon>
        <taxon>Pterygota</taxon>
        <taxon>Neoptera</taxon>
        <taxon>Endopterygota</taxon>
        <taxon>Coleoptera</taxon>
        <taxon>Polyphaga</taxon>
        <taxon>Elateriformia</taxon>
        <taxon>Elateroidea</taxon>
        <taxon>Elateridae</taxon>
        <taxon>Agrypninae</taxon>
        <taxon>Pyrophorini</taxon>
        <taxon>Ignelater</taxon>
    </lineage>
</organism>
<protein>
    <submittedName>
        <fullName evidence="1">Uncharacterized protein</fullName>
    </submittedName>
</protein>
<dbReference type="Proteomes" id="UP000801492">
    <property type="component" value="Unassembled WGS sequence"/>
</dbReference>
<gene>
    <name evidence="1" type="ORF">ILUMI_10548</name>
</gene>
<proteinExistence type="predicted"/>